<accession>A0ABY3U2U7</accession>
<reference evidence="1" key="1">
    <citation type="submission" date="2022-08" db="EMBL/GenBank/DDBJ databases">
        <title>Complete genome sequence of 14 non-tuberculosis mycobacteria type-strains.</title>
        <authorList>
            <person name="Igarashi Y."/>
            <person name="Osugi A."/>
            <person name="Mitarai S."/>
        </authorList>
    </citation>
    <scope>NUCLEOTIDE SEQUENCE</scope>
    <source>
        <strain evidence="1">DSM 45575</strain>
    </source>
</reference>
<organism evidence="1 2">
    <name type="scientific">Mycolicibacillus parakoreensis</name>
    <dbReference type="NCBI Taxonomy" id="1069221"/>
    <lineage>
        <taxon>Bacteria</taxon>
        <taxon>Bacillati</taxon>
        <taxon>Actinomycetota</taxon>
        <taxon>Actinomycetes</taxon>
        <taxon>Mycobacteriales</taxon>
        <taxon>Mycobacteriaceae</taxon>
        <taxon>Mycolicibacillus</taxon>
    </lineage>
</organism>
<dbReference type="Proteomes" id="UP001055200">
    <property type="component" value="Chromosome"/>
</dbReference>
<protein>
    <recommendedName>
        <fullName evidence="3">Sensor domain-containing protein</fullName>
    </recommendedName>
</protein>
<keyword evidence="2" id="KW-1185">Reference proteome</keyword>
<sequence>MTRRRIVVLVVVLVVAVLAVVLARMAWFGPRARFSATTLPSCATILSAPRVEDAVRTAFAAAWEEHRDLYGPGPAGLCLVTALPKAVLAEDSPANGTPWSRDLGVSFQVSDEYWNSADRPLYRLGGVREARQRFHEQVSATCGDANGEDLTAEEDLGDEARSCWASGFDKPRRQLLFRISNLVVDMHYEGTDFRRGAEDPSASREDLADNARCVAEAIAEFFDAPTEHPHRCGRPALNA</sequence>
<name>A0ABY3U2U7_9MYCO</name>
<dbReference type="EMBL" id="CP092365">
    <property type="protein sequence ID" value="ULN52451.1"/>
    <property type="molecule type" value="Genomic_DNA"/>
</dbReference>
<evidence type="ECO:0000313" key="1">
    <source>
        <dbReference type="EMBL" id="ULN52451.1"/>
    </source>
</evidence>
<evidence type="ECO:0008006" key="3">
    <source>
        <dbReference type="Google" id="ProtNLM"/>
    </source>
</evidence>
<evidence type="ECO:0000313" key="2">
    <source>
        <dbReference type="Proteomes" id="UP001055200"/>
    </source>
</evidence>
<proteinExistence type="predicted"/>
<dbReference type="RefSeq" id="WP_240170724.1">
    <property type="nucleotide sequence ID" value="NZ_CP092365.1"/>
</dbReference>
<gene>
    <name evidence="1" type="ORF">MIU77_16680</name>
</gene>